<proteinExistence type="predicted"/>
<comment type="caution">
    <text evidence="1">The sequence shown here is derived from an EMBL/GenBank/DDBJ whole genome shotgun (WGS) entry which is preliminary data.</text>
</comment>
<name>A0ABS3DMY2_9BACT</name>
<reference evidence="1 2" key="1">
    <citation type="submission" date="2021-02" db="EMBL/GenBank/DDBJ databases">
        <title>De Novo genome assembly of isolated myxobacteria.</title>
        <authorList>
            <person name="Stevens D.C."/>
        </authorList>
    </citation>
    <scope>NUCLEOTIDE SEQUENCE [LARGE SCALE GENOMIC DNA]</scope>
    <source>
        <strain evidence="1 2">ATCC 29039</strain>
    </source>
</reference>
<keyword evidence="2" id="KW-1185">Reference proteome</keyword>
<dbReference type="EMBL" id="JAFIMU010000013">
    <property type="protein sequence ID" value="MBN8232709.1"/>
    <property type="molecule type" value="Genomic_DNA"/>
</dbReference>
<evidence type="ECO:0000313" key="1">
    <source>
        <dbReference type="EMBL" id="MBN8232709.1"/>
    </source>
</evidence>
<protein>
    <submittedName>
        <fullName evidence="1">Uncharacterized protein</fullName>
    </submittedName>
</protein>
<gene>
    <name evidence="1" type="ORF">JYK02_34845</name>
</gene>
<organism evidence="1 2">
    <name type="scientific">Corallococcus macrosporus</name>
    <dbReference type="NCBI Taxonomy" id="35"/>
    <lineage>
        <taxon>Bacteria</taxon>
        <taxon>Pseudomonadati</taxon>
        <taxon>Myxococcota</taxon>
        <taxon>Myxococcia</taxon>
        <taxon>Myxococcales</taxon>
        <taxon>Cystobacterineae</taxon>
        <taxon>Myxococcaceae</taxon>
        <taxon>Corallococcus</taxon>
    </lineage>
</organism>
<accession>A0ABS3DMY2</accession>
<evidence type="ECO:0000313" key="2">
    <source>
        <dbReference type="Proteomes" id="UP000664052"/>
    </source>
</evidence>
<dbReference type="Proteomes" id="UP000664052">
    <property type="component" value="Unassembled WGS sequence"/>
</dbReference>
<dbReference type="RefSeq" id="WP_207057242.1">
    <property type="nucleotide sequence ID" value="NZ_JAFIMU010000013.1"/>
</dbReference>
<sequence>MAETELVAKLSIRLRGFVFPDTDAQFEGYVEPGTYFVLEHRKGYPTQDTDFARLEMPTLGALDTWICTRWRSQSYAKVFLAPKPPPVQRRTYDDEPLAVSEAALVGLLKDFTAYRYDLNQAYYPWTLPGIRVPLAPPQRNNCCTFVEALTVKAFSDAHGADFTWDARRHRQMMVASTEDSFSPVTAAIESGMALLPPSESTPPHPWTLIQGWRRQWDSGHTFLVVDHHVESDKVLLLESNAYEGLNGVGFRNIGNLRDLGVDLLGDKPLGEWWHRSDVWTWRRICSTYLSRKQAWLKVKDRKLSGLAFTG</sequence>